<sequence length="39" mass="4174">MASAVADKCTALVEKEITGNFEALNVRARVLKGVIELVN</sequence>
<reference evidence="1 2" key="1">
    <citation type="journal article" date="2018" name="Front. Plant Sci.">
        <title>Red Clover (Trifolium pratense) and Zigzag Clover (T. medium) - A Picture of Genomic Similarities and Differences.</title>
        <authorList>
            <person name="Dluhosova J."/>
            <person name="Istvanek J."/>
            <person name="Nedelnik J."/>
            <person name="Repkova J."/>
        </authorList>
    </citation>
    <scope>NUCLEOTIDE SEQUENCE [LARGE SCALE GENOMIC DNA]</scope>
    <source>
        <strain evidence="2">cv. 10/8</strain>
        <tissue evidence="1">Leaf</tissue>
    </source>
</reference>
<comment type="caution">
    <text evidence="1">The sequence shown here is derived from an EMBL/GenBank/DDBJ whole genome shotgun (WGS) entry which is preliminary data.</text>
</comment>
<name>A0A392RNW9_9FABA</name>
<keyword evidence="2" id="KW-1185">Reference proteome</keyword>
<dbReference type="AlphaFoldDB" id="A0A392RNW9"/>
<organism evidence="1 2">
    <name type="scientific">Trifolium medium</name>
    <dbReference type="NCBI Taxonomy" id="97028"/>
    <lineage>
        <taxon>Eukaryota</taxon>
        <taxon>Viridiplantae</taxon>
        <taxon>Streptophyta</taxon>
        <taxon>Embryophyta</taxon>
        <taxon>Tracheophyta</taxon>
        <taxon>Spermatophyta</taxon>
        <taxon>Magnoliopsida</taxon>
        <taxon>eudicotyledons</taxon>
        <taxon>Gunneridae</taxon>
        <taxon>Pentapetalae</taxon>
        <taxon>rosids</taxon>
        <taxon>fabids</taxon>
        <taxon>Fabales</taxon>
        <taxon>Fabaceae</taxon>
        <taxon>Papilionoideae</taxon>
        <taxon>50 kb inversion clade</taxon>
        <taxon>NPAAA clade</taxon>
        <taxon>Hologalegina</taxon>
        <taxon>IRL clade</taxon>
        <taxon>Trifolieae</taxon>
        <taxon>Trifolium</taxon>
    </lineage>
</organism>
<dbReference type="EMBL" id="LXQA010250772">
    <property type="protein sequence ID" value="MCI37999.1"/>
    <property type="molecule type" value="Genomic_DNA"/>
</dbReference>
<dbReference type="Proteomes" id="UP000265520">
    <property type="component" value="Unassembled WGS sequence"/>
</dbReference>
<evidence type="ECO:0000313" key="2">
    <source>
        <dbReference type="Proteomes" id="UP000265520"/>
    </source>
</evidence>
<proteinExistence type="predicted"/>
<accession>A0A392RNW9</accession>
<protein>
    <submittedName>
        <fullName evidence="1">Uncharacterized protein</fullName>
    </submittedName>
</protein>
<evidence type="ECO:0000313" key="1">
    <source>
        <dbReference type="EMBL" id="MCI37999.1"/>
    </source>
</evidence>